<sequence>MKAKRLVRARQRQHHGRLQPGHFHAHGGDAAVRGQPIERRLHQLRKTAAAQHAARQTDHAAAQRIAFGRGIDRHQPFADQHAQDVQTGAGNQLQRIGNRLHAHGLLGVPQQSQDGDGAADRRHGPHSRAARSLGCGRFCRDFRRFRRALRSHERQWCVGCRRWFRRLRFRRWCSPSPS</sequence>
<dbReference type="AlphaFoldDB" id="A0A645G3M4"/>
<proteinExistence type="predicted"/>
<gene>
    <name evidence="2" type="ORF">SDC9_168851</name>
</gene>
<protein>
    <submittedName>
        <fullName evidence="2">Uncharacterized protein</fullName>
    </submittedName>
</protein>
<reference evidence="2" key="1">
    <citation type="submission" date="2019-08" db="EMBL/GenBank/DDBJ databases">
        <authorList>
            <person name="Kucharzyk K."/>
            <person name="Murdoch R.W."/>
            <person name="Higgins S."/>
            <person name="Loffler F."/>
        </authorList>
    </citation>
    <scope>NUCLEOTIDE SEQUENCE</scope>
</reference>
<feature type="region of interest" description="Disordered" evidence="1">
    <location>
        <begin position="107"/>
        <end position="130"/>
    </location>
</feature>
<evidence type="ECO:0000313" key="2">
    <source>
        <dbReference type="EMBL" id="MPN21471.1"/>
    </source>
</evidence>
<accession>A0A645G3M4</accession>
<evidence type="ECO:0000256" key="1">
    <source>
        <dbReference type="SAM" id="MobiDB-lite"/>
    </source>
</evidence>
<organism evidence="2">
    <name type="scientific">bioreactor metagenome</name>
    <dbReference type="NCBI Taxonomy" id="1076179"/>
    <lineage>
        <taxon>unclassified sequences</taxon>
        <taxon>metagenomes</taxon>
        <taxon>ecological metagenomes</taxon>
    </lineage>
</organism>
<feature type="compositionally biased region" description="Basic residues" evidence="1">
    <location>
        <begin position="1"/>
        <end position="17"/>
    </location>
</feature>
<name>A0A645G3M4_9ZZZZ</name>
<feature type="region of interest" description="Disordered" evidence="1">
    <location>
        <begin position="1"/>
        <end position="29"/>
    </location>
</feature>
<comment type="caution">
    <text evidence="2">The sequence shown here is derived from an EMBL/GenBank/DDBJ whole genome shotgun (WGS) entry which is preliminary data.</text>
</comment>
<dbReference type="EMBL" id="VSSQ01069461">
    <property type="protein sequence ID" value="MPN21471.1"/>
    <property type="molecule type" value="Genomic_DNA"/>
</dbReference>